<dbReference type="InterPro" id="IPR012338">
    <property type="entry name" value="Beta-lactam/transpept-like"/>
</dbReference>
<evidence type="ECO:0000313" key="2">
    <source>
        <dbReference type="EMBL" id="POE25753.1"/>
    </source>
</evidence>
<dbReference type="RefSeq" id="WP_103162591.1">
    <property type="nucleotide sequence ID" value="NZ_MTAH01000027.1"/>
</dbReference>
<feature type="domain" description="Beta-lactamase-related" evidence="1">
    <location>
        <begin position="10"/>
        <end position="366"/>
    </location>
</feature>
<dbReference type="Gene3D" id="3.40.710.10">
    <property type="entry name" value="DD-peptidase/beta-lactamase superfamily"/>
    <property type="match status" value="1"/>
</dbReference>
<sequence length="388" mass="42124">MSLLSMTKRLDDVIDQAVAEHRIVGGVVFVSHDGENIYHRAAGLADRETNTPMREDSIFRLASVTKPLVSAAAMQLVEEGRLSLDVPVTRYLPTFRPRLSDGTEPVITLHHLLSHTSGLGYRFLLPEDSDYHRLNVSDGLDQPGLDIDTNMERLCAAKLLFAPGERWNYSLAIDVLGAVLEKVEGQCLGEIMRKRITGPLSLNDTGFEATDLTRLVKPYADGKPESVEITEGMSVPLDIPGFQGGVTFAPGRIFNSASYHSGGAGMVSTAGDIMRFLDVVRTGGSPLLMSETVHAMVQNHVGVVAQTQGPRWGFGYGWAVLADDTHSDSPQGKGTLQWGGVYGHYWFIDPVNKLSVVALTNTAFEGMSGSFPFAVRDAVYGRSDVLSN</sequence>
<evidence type="ECO:0000259" key="1">
    <source>
        <dbReference type="Pfam" id="PF00144"/>
    </source>
</evidence>
<dbReference type="PANTHER" id="PTHR43283">
    <property type="entry name" value="BETA-LACTAMASE-RELATED"/>
    <property type="match status" value="1"/>
</dbReference>
<dbReference type="PANTHER" id="PTHR43283:SF3">
    <property type="entry name" value="BETA-LACTAMASE FAMILY PROTEIN (AFU_ORTHOLOGUE AFUA_5G07500)"/>
    <property type="match status" value="1"/>
</dbReference>
<dbReference type="Proteomes" id="UP000237274">
    <property type="component" value="Unassembled WGS sequence"/>
</dbReference>
<dbReference type="InterPro" id="IPR001466">
    <property type="entry name" value="Beta-lactam-related"/>
</dbReference>
<accession>A0ABD6VPR4</accession>
<name>A0ABD6VPR4_9GAMM</name>
<evidence type="ECO:0000313" key="3">
    <source>
        <dbReference type="Proteomes" id="UP000237274"/>
    </source>
</evidence>
<dbReference type="AlphaFoldDB" id="A0ABD6VPR4"/>
<dbReference type="SUPFAM" id="SSF56601">
    <property type="entry name" value="beta-lactamase/transpeptidase-like"/>
    <property type="match status" value="1"/>
</dbReference>
<dbReference type="InterPro" id="IPR050789">
    <property type="entry name" value="Diverse_Enzym_Activities"/>
</dbReference>
<organism evidence="2 3">
    <name type="scientific">Pectobacterium odoriferum</name>
    <dbReference type="NCBI Taxonomy" id="78398"/>
    <lineage>
        <taxon>Bacteria</taxon>
        <taxon>Pseudomonadati</taxon>
        <taxon>Pseudomonadota</taxon>
        <taxon>Gammaproteobacteria</taxon>
        <taxon>Enterobacterales</taxon>
        <taxon>Pectobacteriaceae</taxon>
        <taxon>Pectobacterium</taxon>
    </lineage>
</organism>
<keyword evidence="2" id="KW-0378">Hydrolase</keyword>
<gene>
    <name evidence="2" type="ORF">BV926_13680</name>
</gene>
<proteinExistence type="predicted"/>
<protein>
    <submittedName>
        <fullName evidence="2">Serine hydrolase</fullName>
    </submittedName>
</protein>
<dbReference type="EMBL" id="MTAO01000009">
    <property type="protein sequence ID" value="POE25753.1"/>
    <property type="molecule type" value="Genomic_DNA"/>
</dbReference>
<comment type="caution">
    <text evidence="2">The sequence shown here is derived from an EMBL/GenBank/DDBJ whole genome shotgun (WGS) entry which is preliminary data.</text>
</comment>
<dbReference type="Pfam" id="PF00144">
    <property type="entry name" value="Beta-lactamase"/>
    <property type="match status" value="1"/>
</dbReference>
<reference evidence="2 3" key="1">
    <citation type="submission" date="2017-01" db="EMBL/GenBank/DDBJ databases">
        <title>Comparative Genomics of 38 Pectobacterium strains comprising three species revealed the characteristics of Pectobacterium carotovorum.</title>
        <authorList>
            <person name="Xie H."/>
            <person name="Ma Y."/>
            <person name="Li X."/>
        </authorList>
    </citation>
    <scope>NUCLEOTIDE SEQUENCE [LARGE SCALE GENOMIC DNA]</scope>
    <source>
        <strain evidence="2 3">Q142</strain>
    </source>
</reference>
<dbReference type="GO" id="GO:0016787">
    <property type="term" value="F:hydrolase activity"/>
    <property type="evidence" value="ECO:0007669"/>
    <property type="project" value="UniProtKB-KW"/>
</dbReference>